<feature type="transmembrane region" description="Helical" evidence="1">
    <location>
        <begin position="123"/>
        <end position="149"/>
    </location>
</feature>
<sequence length="779" mass="86657">SSTRCKIITVIVAVVVAIIILCVVLILVLAKDKEAKPTTVTPTPTEYVPPPLPTGGKLVNTLVFMLVVRAKIIFRKRTVFVFTEIPAGADGPYDHGVVAADASLCSEVGRDILKKKGSAVDSAIATLFCIGVINMHSAGIGGGGFMTIYNRSTNKAEVIDYREEAPGKANSTMYINSTFNSKYGPSASGVPGEVRGFRKAWNKYGRLPWKDLVQPAIDLAKKGFRFGYAAHAAANRSSTLPYIKKDPGLRFLFLDCLYLPRKEEQIDQRTTRRLDFHDEGLELSVRYPGHPRTLSPLKDFPFIQNKNIQNTPEGRKNELLIDKAGNLKKLGTVLKMPKYARTLETIRDYPDSFYSGELAKRIVKDIQDGGGIITLEDMKNYTAKVRTPLSDTMGDLKWYTNPPPGSGAVLSMILNILKGYNFTQDSRKDLNSSILTYHRIIEAFKFAYAYRALLGDEDYWDVREVVKNMTSGEYGDYLRHKIYDNRTFQDYRYYGDFYSSTNVGGTSHLSIISPDGDAVAATNTINLYYGCKYRSTRTGIIYNNEMDDFSTPGKKNNFGVEPSESNFIKAGKRPMSSMTPSIFVDSSGVPRLAVGASGGTRITTAISLVRFLVTIFLTPHERGDENYTLYSGTSPYRSYKGVPPRGYEVSLRSFVLCSLEFNVSVMHVISFRRSSSGGAQKNPDTSSRLTVVMNYFWFGRNLSEAVLDPRVHHQLLPDYIRIDRFYPISKDLQAGLRRLGHDDIRAKTITAVVQAAAIAPDGKIYGKADPRKKSFAAGF</sequence>
<dbReference type="PANTHER" id="PTHR11686">
    <property type="entry name" value="GAMMA GLUTAMYL TRANSPEPTIDASE"/>
    <property type="match status" value="1"/>
</dbReference>
<organism evidence="2 3">
    <name type="scientific">Porites lobata</name>
    <dbReference type="NCBI Taxonomy" id="104759"/>
    <lineage>
        <taxon>Eukaryota</taxon>
        <taxon>Metazoa</taxon>
        <taxon>Cnidaria</taxon>
        <taxon>Anthozoa</taxon>
        <taxon>Hexacorallia</taxon>
        <taxon>Scleractinia</taxon>
        <taxon>Fungiina</taxon>
        <taxon>Poritidae</taxon>
        <taxon>Porites</taxon>
    </lineage>
</organism>
<dbReference type="Proteomes" id="UP001159405">
    <property type="component" value="Unassembled WGS sequence"/>
</dbReference>
<dbReference type="SUPFAM" id="SSF56235">
    <property type="entry name" value="N-terminal nucleophile aminohydrolases (Ntn hydrolases)"/>
    <property type="match status" value="3"/>
</dbReference>
<keyword evidence="1" id="KW-1133">Transmembrane helix</keyword>
<protein>
    <recommendedName>
        <fullName evidence="4">Gamma-glutamyltranspeptidase 1</fullName>
    </recommendedName>
</protein>
<evidence type="ECO:0000313" key="2">
    <source>
        <dbReference type="EMBL" id="CAH3149777.1"/>
    </source>
</evidence>
<dbReference type="PRINTS" id="PR01210">
    <property type="entry name" value="GGTRANSPTASE"/>
</dbReference>
<dbReference type="InterPro" id="IPR043138">
    <property type="entry name" value="GGT_lsub"/>
</dbReference>
<reference evidence="2 3" key="1">
    <citation type="submission" date="2022-05" db="EMBL/GenBank/DDBJ databases">
        <authorList>
            <consortium name="Genoscope - CEA"/>
            <person name="William W."/>
        </authorList>
    </citation>
    <scope>NUCLEOTIDE SEQUENCE [LARGE SCALE GENOMIC DNA]</scope>
</reference>
<dbReference type="EMBL" id="CALNXK010000087">
    <property type="protein sequence ID" value="CAH3149777.1"/>
    <property type="molecule type" value="Genomic_DNA"/>
</dbReference>
<comment type="caution">
    <text evidence="2">The sequence shown here is derived from an EMBL/GenBank/DDBJ whole genome shotgun (WGS) entry which is preliminary data.</text>
</comment>
<dbReference type="PANTHER" id="PTHR11686:SF9">
    <property type="entry name" value="RE13973P"/>
    <property type="match status" value="1"/>
</dbReference>
<dbReference type="InterPro" id="IPR029055">
    <property type="entry name" value="Ntn_hydrolases_N"/>
</dbReference>
<proteinExistence type="predicted"/>
<accession>A0ABN8PS47</accession>
<dbReference type="Pfam" id="PF01019">
    <property type="entry name" value="G_glu_transpept"/>
    <property type="match status" value="3"/>
</dbReference>
<evidence type="ECO:0000313" key="3">
    <source>
        <dbReference type="Proteomes" id="UP001159405"/>
    </source>
</evidence>
<feature type="non-terminal residue" evidence="2">
    <location>
        <position position="1"/>
    </location>
</feature>
<keyword evidence="3" id="KW-1185">Reference proteome</keyword>
<dbReference type="Gene3D" id="3.60.20.40">
    <property type="match status" value="2"/>
</dbReference>
<name>A0ABN8PS47_9CNID</name>
<keyword evidence="1" id="KW-0472">Membrane</keyword>
<keyword evidence="1" id="KW-0812">Transmembrane</keyword>
<dbReference type="Gene3D" id="1.10.246.130">
    <property type="match status" value="1"/>
</dbReference>
<feature type="transmembrane region" description="Helical" evidence="1">
    <location>
        <begin position="7"/>
        <end position="30"/>
    </location>
</feature>
<gene>
    <name evidence="2" type="ORF">PLOB_00047474</name>
</gene>
<evidence type="ECO:0000256" key="1">
    <source>
        <dbReference type="SAM" id="Phobius"/>
    </source>
</evidence>
<evidence type="ECO:0008006" key="4">
    <source>
        <dbReference type="Google" id="ProtNLM"/>
    </source>
</evidence>
<feature type="transmembrane region" description="Helical" evidence="1">
    <location>
        <begin position="50"/>
        <end position="68"/>
    </location>
</feature>
<dbReference type="InterPro" id="IPR000101">
    <property type="entry name" value="GGT_peptidase"/>
</dbReference>
<dbReference type="InterPro" id="IPR043137">
    <property type="entry name" value="GGT_ssub_C"/>
</dbReference>